<feature type="compositionally biased region" description="Basic and acidic residues" evidence="1">
    <location>
        <begin position="68"/>
        <end position="82"/>
    </location>
</feature>
<name>A0A6J4KIV2_9ACTN</name>
<feature type="region of interest" description="Disordered" evidence="1">
    <location>
        <begin position="1"/>
        <end position="46"/>
    </location>
</feature>
<dbReference type="AlphaFoldDB" id="A0A6J4KIV2"/>
<gene>
    <name evidence="2" type="ORF">AVDCRST_MAG61-1393</name>
</gene>
<feature type="compositionally biased region" description="Basic residues" evidence="1">
    <location>
        <begin position="34"/>
        <end position="46"/>
    </location>
</feature>
<reference evidence="2" key="1">
    <citation type="submission" date="2020-02" db="EMBL/GenBank/DDBJ databases">
        <authorList>
            <person name="Meier V. D."/>
        </authorList>
    </citation>
    <scope>NUCLEOTIDE SEQUENCE</scope>
    <source>
        <strain evidence="2">AVDCRST_MAG61</strain>
    </source>
</reference>
<evidence type="ECO:0000256" key="1">
    <source>
        <dbReference type="SAM" id="MobiDB-lite"/>
    </source>
</evidence>
<sequence>AGTHLEHHHRGADRRRAGTLAGARPAGPLDRHDHRAGHRRLVRRRLPGLPALRAGLGRRLAAARRDHRLGDRGGHRATDLDPRGQPAHRARL</sequence>
<evidence type="ECO:0000313" key="2">
    <source>
        <dbReference type="EMBL" id="CAA9306198.1"/>
    </source>
</evidence>
<organism evidence="2">
    <name type="scientific">uncultured Friedmanniella sp</name>
    <dbReference type="NCBI Taxonomy" id="335381"/>
    <lineage>
        <taxon>Bacteria</taxon>
        <taxon>Bacillati</taxon>
        <taxon>Actinomycetota</taxon>
        <taxon>Actinomycetes</taxon>
        <taxon>Propionibacteriales</taxon>
        <taxon>Nocardioidaceae</taxon>
        <taxon>Friedmanniella</taxon>
        <taxon>environmental samples</taxon>
    </lineage>
</organism>
<feature type="compositionally biased region" description="Basic residues" evidence="1">
    <location>
        <begin position="1"/>
        <end position="13"/>
    </location>
</feature>
<feature type="non-terminal residue" evidence="2">
    <location>
        <position position="1"/>
    </location>
</feature>
<dbReference type="EMBL" id="CADCTT010000196">
    <property type="protein sequence ID" value="CAA9306198.1"/>
    <property type="molecule type" value="Genomic_DNA"/>
</dbReference>
<feature type="region of interest" description="Disordered" evidence="1">
    <location>
        <begin position="63"/>
        <end position="92"/>
    </location>
</feature>
<feature type="non-terminal residue" evidence="2">
    <location>
        <position position="92"/>
    </location>
</feature>
<proteinExistence type="predicted"/>
<accession>A0A6J4KIV2</accession>
<protein>
    <submittedName>
        <fullName evidence="2">Uncharacterized protein</fullName>
    </submittedName>
</protein>